<accession>A0ABU2ABM6</accession>
<reference evidence="3 4" key="1">
    <citation type="submission" date="2023-07" db="EMBL/GenBank/DDBJ databases">
        <title>Sorghum-associated microbial communities from plants grown in Nebraska, USA.</title>
        <authorList>
            <person name="Schachtman D."/>
        </authorList>
    </citation>
    <scope>NUCLEOTIDE SEQUENCE [LARGE SCALE GENOMIC DNA]</scope>
    <source>
        <strain evidence="3 4">BE316</strain>
    </source>
</reference>
<dbReference type="InterPro" id="IPR052177">
    <property type="entry name" value="Divisome_Glycosyl_Hydrolase"/>
</dbReference>
<gene>
    <name evidence="3" type="ORF">J2X21_003725</name>
</gene>
<keyword evidence="3" id="KW-0449">Lipoprotein</keyword>
<dbReference type="PANTHER" id="PTHR43405">
    <property type="entry name" value="GLYCOSYL HYDROLASE DIGH"/>
    <property type="match status" value="1"/>
</dbReference>
<evidence type="ECO:0000259" key="2">
    <source>
        <dbReference type="Pfam" id="PF02638"/>
    </source>
</evidence>
<dbReference type="SUPFAM" id="SSF51445">
    <property type="entry name" value="(Trans)glycosidases"/>
    <property type="match status" value="1"/>
</dbReference>
<dbReference type="Proteomes" id="UP001180825">
    <property type="component" value="Unassembled WGS sequence"/>
</dbReference>
<protein>
    <submittedName>
        <fullName evidence="3">Uncharacterized lipoprotein YddW (UPF0748 family)</fullName>
    </submittedName>
</protein>
<evidence type="ECO:0000313" key="3">
    <source>
        <dbReference type="EMBL" id="MDR7334569.1"/>
    </source>
</evidence>
<evidence type="ECO:0000313" key="4">
    <source>
        <dbReference type="Proteomes" id="UP001180825"/>
    </source>
</evidence>
<keyword evidence="1" id="KW-0732">Signal</keyword>
<feature type="domain" description="Glycosyl hydrolase-like 10" evidence="2">
    <location>
        <begin position="18"/>
        <end position="283"/>
    </location>
</feature>
<dbReference type="InterPro" id="IPR003790">
    <property type="entry name" value="GHL10"/>
</dbReference>
<dbReference type="Gene3D" id="3.20.20.80">
    <property type="entry name" value="Glycosidases"/>
    <property type="match status" value="1"/>
</dbReference>
<dbReference type="InterPro" id="IPR017853">
    <property type="entry name" value="GH"/>
</dbReference>
<comment type="caution">
    <text evidence="3">The sequence shown here is derived from an EMBL/GenBank/DDBJ whole genome shotgun (WGS) entry which is preliminary data.</text>
</comment>
<dbReference type="Pfam" id="PF02638">
    <property type="entry name" value="GHL10"/>
    <property type="match status" value="1"/>
</dbReference>
<sequence>MATLALTTSLGAAAAEPVRGVWVAGPQHNQFWASREAMRAELQTIKAAGLNSVYVVALMTGRTLYPSDRMARLTGVRQLESLGQRDVMRELLEEAKPLGLRVVAWLEFGFASHYGDGAHEGLLKHRPDWAGLGIDGKPVVKNGFHWMNAFDPEVQQLLIDLSVELLRRYPTLDGIQGDDRLPASPSSAGYHPDLLKAYGWTQGQPLPAERDPRWLQWRADRLTEFLKRLHTAVKAERPSAVLSLSPSPYPWALEEYLQDWPAWMRAGLADELLPQLYRRDAASYEKLLAETRAHVPAGQLDRVFPGMLLALGPDIIPSADLLAQWITSNRAAGFAGEVQFHSIGVARRSEVFRKAYKTPAHP</sequence>
<dbReference type="PANTHER" id="PTHR43405:SF1">
    <property type="entry name" value="GLYCOSYL HYDROLASE DIGH"/>
    <property type="match status" value="1"/>
</dbReference>
<dbReference type="EMBL" id="JAVDXV010000007">
    <property type="protein sequence ID" value="MDR7334569.1"/>
    <property type="molecule type" value="Genomic_DNA"/>
</dbReference>
<name>A0ABU2ABM6_9BURK</name>
<organism evidence="3 4">
    <name type="scientific">Roseateles asaccharophilus</name>
    <dbReference type="NCBI Taxonomy" id="582607"/>
    <lineage>
        <taxon>Bacteria</taxon>
        <taxon>Pseudomonadati</taxon>
        <taxon>Pseudomonadota</taxon>
        <taxon>Betaproteobacteria</taxon>
        <taxon>Burkholderiales</taxon>
        <taxon>Sphaerotilaceae</taxon>
        <taxon>Roseateles</taxon>
    </lineage>
</organism>
<dbReference type="RefSeq" id="WP_310331083.1">
    <property type="nucleotide sequence ID" value="NZ_JAVDXV010000007.1"/>
</dbReference>
<keyword evidence="4" id="KW-1185">Reference proteome</keyword>
<evidence type="ECO:0000256" key="1">
    <source>
        <dbReference type="ARBA" id="ARBA00022729"/>
    </source>
</evidence>
<proteinExistence type="predicted"/>